<reference evidence="2 3" key="1">
    <citation type="submission" date="2018-08" db="EMBL/GenBank/DDBJ databases">
        <title>Flavobacterium tibetense sp. nov., isolated from a wetland YonghuCo on Tibetan Plateau.</title>
        <authorList>
            <person name="Phurbu D."/>
            <person name="Lu H."/>
            <person name="Xing P."/>
        </authorList>
    </citation>
    <scope>NUCLEOTIDE SEQUENCE [LARGE SCALE GENOMIC DNA]</scope>
    <source>
        <strain evidence="2 3">DJC</strain>
    </source>
</reference>
<keyword evidence="1" id="KW-0732">Signal</keyword>
<evidence type="ECO:0000313" key="3">
    <source>
        <dbReference type="Proteomes" id="UP000284547"/>
    </source>
</evidence>
<evidence type="ECO:0000256" key="1">
    <source>
        <dbReference type="SAM" id="SignalP"/>
    </source>
</evidence>
<evidence type="ECO:0000313" key="2">
    <source>
        <dbReference type="EMBL" id="RGP35334.1"/>
    </source>
</evidence>
<keyword evidence="3" id="KW-1185">Reference proteome</keyword>
<name>A0A411YWR4_9RHOB</name>
<dbReference type="Proteomes" id="UP000284547">
    <property type="component" value="Unassembled WGS sequence"/>
</dbReference>
<feature type="chain" id="PRO_5019185610" evidence="1">
    <location>
        <begin position="22"/>
        <end position="239"/>
    </location>
</feature>
<organism evidence="2 3">
    <name type="scientific">Pseudotabrizicola alkalilacus</name>
    <dbReference type="NCBI Taxonomy" id="2305252"/>
    <lineage>
        <taxon>Bacteria</taxon>
        <taxon>Pseudomonadati</taxon>
        <taxon>Pseudomonadota</taxon>
        <taxon>Alphaproteobacteria</taxon>
        <taxon>Rhodobacterales</taxon>
        <taxon>Paracoccaceae</taxon>
        <taxon>Pseudotabrizicola</taxon>
    </lineage>
</organism>
<sequence>MLPHCVVAGLAALSLSTALSAQESNVARYTVSVSGLTAGKVTLTAQHEGARYVVSSNSASAGLAGFFRSFTLISQTQGTERNGRLIPQRYSADAKGARQGRGAELAFDGGLATVIKADPPEPDVPVVDPARHKGVVDPLTGLYSVLRDTTPATACQVDLKMFDGHRVNSVTLSSPQADGDGLTCRGLYRRIDGYPAKELARRPETSFIVTYRPVEGGVLRVTEVSVDSAFGLARMIRDN</sequence>
<comment type="caution">
    <text evidence="2">The sequence shown here is derived from an EMBL/GenBank/DDBJ whole genome shotgun (WGS) entry which is preliminary data.</text>
</comment>
<protein>
    <submittedName>
        <fullName evidence="2">DUF3108 domain-containing protein</fullName>
    </submittedName>
</protein>
<feature type="signal peptide" evidence="1">
    <location>
        <begin position="1"/>
        <end position="21"/>
    </location>
</feature>
<gene>
    <name evidence="2" type="ORF">D1012_20545</name>
</gene>
<accession>A0A411YWR4</accession>
<dbReference type="OrthoDB" id="7844015at2"/>
<dbReference type="InterPro" id="IPR021457">
    <property type="entry name" value="DUF3108"/>
</dbReference>
<dbReference type="AlphaFoldDB" id="A0A411YWR4"/>
<dbReference type="RefSeq" id="WP_118155990.1">
    <property type="nucleotide sequence ID" value="NZ_QWEY01000017.1"/>
</dbReference>
<dbReference type="Pfam" id="PF11306">
    <property type="entry name" value="DUF3108"/>
    <property type="match status" value="1"/>
</dbReference>
<proteinExistence type="predicted"/>
<dbReference type="EMBL" id="QWEY01000017">
    <property type="protein sequence ID" value="RGP35334.1"/>
    <property type="molecule type" value="Genomic_DNA"/>
</dbReference>